<organism evidence="2 3">
    <name type="scientific">Mucuna pruriens</name>
    <name type="common">Velvet bean</name>
    <name type="synonym">Dolichos pruriens</name>
    <dbReference type="NCBI Taxonomy" id="157652"/>
    <lineage>
        <taxon>Eukaryota</taxon>
        <taxon>Viridiplantae</taxon>
        <taxon>Streptophyta</taxon>
        <taxon>Embryophyta</taxon>
        <taxon>Tracheophyta</taxon>
        <taxon>Spermatophyta</taxon>
        <taxon>Magnoliopsida</taxon>
        <taxon>eudicotyledons</taxon>
        <taxon>Gunneridae</taxon>
        <taxon>Pentapetalae</taxon>
        <taxon>rosids</taxon>
        <taxon>fabids</taxon>
        <taxon>Fabales</taxon>
        <taxon>Fabaceae</taxon>
        <taxon>Papilionoideae</taxon>
        <taxon>50 kb inversion clade</taxon>
        <taxon>NPAAA clade</taxon>
        <taxon>indigoferoid/millettioid clade</taxon>
        <taxon>Phaseoleae</taxon>
        <taxon>Mucuna</taxon>
    </lineage>
</organism>
<proteinExistence type="predicted"/>
<feature type="compositionally biased region" description="Basic and acidic residues" evidence="1">
    <location>
        <begin position="35"/>
        <end position="46"/>
    </location>
</feature>
<protein>
    <submittedName>
        <fullName evidence="2">Uncharacterized protein</fullName>
    </submittedName>
</protein>
<feature type="non-terminal residue" evidence="2">
    <location>
        <position position="1"/>
    </location>
</feature>
<sequence length="83" mass="9795">MNIHLYLYLYIKLLKHGKRTYPTISSNWKGKEMREDKLLKRDKSSNKESAPFKSHRDEVSKVIIPNFNASISSNMKCFKYLGK</sequence>
<keyword evidence="3" id="KW-1185">Reference proteome</keyword>
<dbReference type="AlphaFoldDB" id="A0A371GLT8"/>
<reference evidence="2" key="1">
    <citation type="submission" date="2018-05" db="EMBL/GenBank/DDBJ databases">
        <title>Draft genome of Mucuna pruriens seed.</title>
        <authorList>
            <person name="Nnadi N.E."/>
            <person name="Vos R."/>
            <person name="Hasami M.H."/>
            <person name="Devisetty U.K."/>
            <person name="Aguiy J.C."/>
        </authorList>
    </citation>
    <scope>NUCLEOTIDE SEQUENCE [LARGE SCALE GENOMIC DNA]</scope>
    <source>
        <strain evidence="2">JCA_2017</strain>
    </source>
</reference>
<dbReference type="Proteomes" id="UP000257109">
    <property type="component" value="Unassembled WGS sequence"/>
</dbReference>
<dbReference type="OrthoDB" id="1194186at2759"/>
<evidence type="ECO:0000256" key="1">
    <source>
        <dbReference type="SAM" id="MobiDB-lite"/>
    </source>
</evidence>
<evidence type="ECO:0000313" key="2">
    <source>
        <dbReference type="EMBL" id="RDX91529.1"/>
    </source>
</evidence>
<name>A0A371GLT8_MUCPR</name>
<evidence type="ECO:0000313" key="3">
    <source>
        <dbReference type="Proteomes" id="UP000257109"/>
    </source>
</evidence>
<dbReference type="EMBL" id="QJKJ01005096">
    <property type="protein sequence ID" value="RDX91529.1"/>
    <property type="molecule type" value="Genomic_DNA"/>
</dbReference>
<accession>A0A371GLT8</accession>
<gene>
    <name evidence="2" type="ORF">CR513_26486</name>
</gene>
<feature type="region of interest" description="Disordered" evidence="1">
    <location>
        <begin position="35"/>
        <end position="55"/>
    </location>
</feature>
<comment type="caution">
    <text evidence="2">The sequence shown here is derived from an EMBL/GenBank/DDBJ whole genome shotgun (WGS) entry which is preliminary data.</text>
</comment>